<evidence type="ECO:0000313" key="1">
    <source>
        <dbReference type="EMBL" id="TKI62318.1"/>
    </source>
</evidence>
<dbReference type="InterPro" id="IPR029033">
    <property type="entry name" value="His_PPase_superfam"/>
</dbReference>
<dbReference type="PANTHER" id="PTHR47623:SF1">
    <property type="entry name" value="OS09G0287300 PROTEIN"/>
    <property type="match status" value="1"/>
</dbReference>
<reference evidence="1 2" key="1">
    <citation type="submission" date="2019-04" db="EMBL/GenBank/DDBJ databases">
        <authorList>
            <person name="Dong K."/>
        </authorList>
    </citation>
    <scope>NUCLEOTIDE SEQUENCE [LARGE SCALE GENOMIC DNA]</scope>
    <source>
        <strain evidence="2">dk3543</strain>
    </source>
</reference>
<protein>
    <submittedName>
        <fullName evidence="1">Histidine phosphatase family protein</fullName>
    </submittedName>
</protein>
<keyword evidence="2" id="KW-1185">Reference proteome</keyword>
<comment type="caution">
    <text evidence="1">The sequence shown here is derived from an EMBL/GenBank/DDBJ whole genome shotgun (WGS) entry which is preliminary data.</text>
</comment>
<gene>
    <name evidence="1" type="ORF">FC770_07900</name>
</gene>
<dbReference type="Pfam" id="PF00300">
    <property type="entry name" value="His_Phos_1"/>
    <property type="match status" value="1"/>
</dbReference>
<dbReference type="RefSeq" id="WP_137065587.1">
    <property type="nucleotide sequence ID" value="NZ_CP040748.1"/>
</dbReference>
<accession>A0A4U2YM94</accession>
<dbReference type="PANTHER" id="PTHR47623">
    <property type="entry name" value="OS09G0287300 PROTEIN"/>
    <property type="match status" value="1"/>
</dbReference>
<dbReference type="Proteomes" id="UP000307808">
    <property type="component" value="Unassembled WGS sequence"/>
</dbReference>
<sequence>MTTAPRRLVVMRHAKAAAVAASDLERGLTERGRADAAEAGRWLRELGVVPDHALVSSAVRTRETWEAMSTAAGWDVAPDIDTGLYSAGPEVTLDLLHELPTDARQVIVVGHNPTVSHVAQLLSDGLGDDAAARAMAQGHPTGACAVFDVTEPWSRLTFGDGRLVAFHAGSD</sequence>
<evidence type="ECO:0000313" key="2">
    <source>
        <dbReference type="Proteomes" id="UP000307808"/>
    </source>
</evidence>
<dbReference type="AlphaFoldDB" id="A0A4U2YM94"/>
<dbReference type="OrthoDB" id="9810154at2"/>
<dbReference type="EMBL" id="SZPY01000002">
    <property type="protein sequence ID" value="TKI62318.1"/>
    <property type="molecule type" value="Genomic_DNA"/>
</dbReference>
<organism evidence="1 2">
    <name type="scientific">Nocardioides jishulii</name>
    <dbReference type="NCBI Taxonomy" id="2575440"/>
    <lineage>
        <taxon>Bacteria</taxon>
        <taxon>Bacillati</taxon>
        <taxon>Actinomycetota</taxon>
        <taxon>Actinomycetes</taxon>
        <taxon>Propionibacteriales</taxon>
        <taxon>Nocardioidaceae</taxon>
        <taxon>Nocardioides</taxon>
    </lineage>
</organism>
<dbReference type="Gene3D" id="3.40.50.1240">
    <property type="entry name" value="Phosphoglycerate mutase-like"/>
    <property type="match status" value="1"/>
</dbReference>
<dbReference type="SMART" id="SM00855">
    <property type="entry name" value="PGAM"/>
    <property type="match status" value="1"/>
</dbReference>
<name>A0A4U2YM94_9ACTN</name>
<proteinExistence type="predicted"/>
<dbReference type="SUPFAM" id="SSF53254">
    <property type="entry name" value="Phosphoglycerate mutase-like"/>
    <property type="match status" value="1"/>
</dbReference>
<dbReference type="InterPro" id="IPR013078">
    <property type="entry name" value="His_Pase_superF_clade-1"/>
</dbReference>
<dbReference type="CDD" id="cd07067">
    <property type="entry name" value="HP_PGM_like"/>
    <property type="match status" value="1"/>
</dbReference>